<dbReference type="EMBL" id="CM056796">
    <property type="protein sequence ID" value="KAJ8714021.1"/>
    <property type="molecule type" value="Genomic_DNA"/>
</dbReference>
<dbReference type="Proteomes" id="UP001231649">
    <property type="component" value="Chromosome 20"/>
</dbReference>
<sequence length="109" mass="12614">MEEKPNNIEDIDVNSQEFYEKVQNEIEFDMARMKKGVEVVMNLRMEAAEIEVETAALFHAEMWYDLLMACNDTLENSGDEENGETEENSETSKEPTTEVNEETIKDNIK</sequence>
<proteinExistence type="predicted"/>
<comment type="caution">
    <text evidence="1">The sequence shown here is derived from an EMBL/GenBank/DDBJ whole genome shotgun (WGS) entry which is preliminary data.</text>
</comment>
<evidence type="ECO:0000313" key="2">
    <source>
        <dbReference type="Proteomes" id="UP001231649"/>
    </source>
</evidence>
<organism evidence="1 2">
    <name type="scientific">Mythimna loreyi</name>
    <dbReference type="NCBI Taxonomy" id="667449"/>
    <lineage>
        <taxon>Eukaryota</taxon>
        <taxon>Metazoa</taxon>
        <taxon>Ecdysozoa</taxon>
        <taxon>Arthropoda</taxon>
        <taxon>Hexapoda</taxon>
        <taxon>Insecta</taxon>
        <taxon>Pterygota</taxon>
        <taxon>Neoptera</taxon>
        <taxon>Endopterygota</taxon>
        <taxon>Lepidoptera</taxon>
        <taxon>Glossata</taxon>
        <taxon>Ditrysia</taxon>
        <taxon>Noctuoidea</taxon>
        <taxon>Noctuidae</taxon>
        <taxon>Noctuinae</taxon>
        <taxon>Hadenini</taxon>
        <taxon>Mythimna</taxon>
    </lineage>
</organism>
<name>A0ACC2QC94_9NEOP</name>
<accession>A0ACC2QC94</accession>
<gene>
    <name evidence="1" type="ORF">PYW08_007641</name>
</gene>
<evidence type="ECO:0000313" key="1">
    <source>
        <dbReference type="EMBL" id="KAJ8714021.1"/>
    </source>
</evidence>
<protein>
    <submittedName>
        <fullName evidence="1">Uncharacterized protein</fullName>
    </submittedName>
</protein>
<reference evidence="1" key="1">
    <citation type="submission" date="2023-03" db="EMBL/GenBank/DDBJ databases">
        <title>Chromosome-level genomes of two armyworms, Mythimna separata and Mythimna loreyi, provide insights into the biosynthesis and reception of sex pheromones.</title>
        <authorList>
            <person name="Zhao H."/>
        </authorList>
    </citation>
    <scope>NUCLEOTIDE SEQUENCE</scope>
    <source>
        <strain evidence="1">BeijingLab</strain>
    </source>
</reference>
<keyword evidence="2" id="KW-1185">Reference proteome</keyword>